<feature type="compositionally biased region" description="Low complexity" evidence="4">
    <location>
        <begin position="520"/>
        <end position="532"/>
    </location>
</feature>
<dbReference type="InterPro" id="IPR037353">
    <property type="entry name" value="ASH2"/>
</dbReference>
<keyword evidence="2" id="KW-0539">Nucleus</keyword>
<evidence type="ECO:0000256" key="2">
    <source>
        <dbReference type="ARBA" id="ARBA00023242"/>
    </source>
</evidence>
<comment type="caution">
    <text evidence="6">The sequence shown here is derived from an EMBL/GenBank/DDBJ whole genome shotgun (WGS) entry which is preliminary data.</text>
</comment>
<feature type="compositionally biased region" description="Basic and acidic residues" evidence="4">
    <location>
        <begin position="499"/>
        <end position="519"/>
    </location>
</feature>
<feature type="compositionally biased region" description="Low complexity" evidence="4">
    <location>
        <begin position="307"/>
        <end position="319"/>
    </location>
</feature>
<dbReference type="CDD" id="cd12872">
    <property type="entry name" value="SPRY_Ash2"/>
    <property type="match status" value="1"/>
</dbReference>
<dbReference type="Proteomes" id="UP000886523">
    <property type="component" value="Unassembled WGS sequence"/>
</dbReference>
<reference evidence="6" key="1">
    <citation type="journal article" date="2020" name="Nat. Commun.">
        <title>Large-scale genome sequencing of mycorrhizal fungi provides insights into the early evolution of symbiotic traits.</title>
        <authorList>
            <person name="Miyauchi S."/>
            <person name="Kiss E."/>
            <person name="Kuo A."/>
            <person name="Drula E."/>
            <person name="Kohler A."/>
            <person name="Sanchez-Garcia M."/>
            <person name="Morin E."/>
            <person name="Andreopoulos B."/>
            <person name="Barry K.W."/>
            <person name="Bonito G."/>
            <person name="Buee M."/>
            <person name="Carver A."/>
            <person name="Chen C."/>
            <person name="Cichocki N."/>
            <person name="Clum A."/>
            <person name="Culley D."/>
            <person name="Crous P.W."/>
            <person name="Fauchery L."/>
            <person name="Girlanda M."/>
            <person name="Hayes R.D."/>
            <person name="Keri Z."/>
            <person name="LaButti K."/>
            <person name="Lipzen A."/>
            <person name="Lombard V."/>
            <person name="Magnuson J."/>
            <person name="Maillard F."/>
            <person name="Murat C."/>
            <person name="Nolan M."/>
            <person name="Ohm R.A."/>
            <person name="Pangilinan J."/>
            <person name="Pereira M.F."/>
            <person name="Perotto S."/>
            <person name="Peter M."/>
            <person name="Pfister S."/>
            <person name="Riley R."/>
            <person name="Sitrit Y."/>
            <person name="Stielow J.B."/>
            <person name="Szollosi G."/>
            <person name="Zifcakova L."/>
            <person name="Stursova M."/>
            <person name="Spatafora J.W."/>
            <person name="Tedersoo L."/>
            <person name="Vaario L.M."/>
            <person name="Yamada A."/>
            <person name="Yan M."/>
            <person name="Wang P."/>
            <person name="Xu J."/>
            <person name="Bruns T."/>
            <person name="Baldrian P."/>
            <person name="Vilgalys R."/>
            <person name="Dunand C."/>
            <person name="Henrissat B."/>
            <person name="Grigoriev I.V."/>
            <person name="Hibbett D."/>
            <person name="Nagy L.G."/>
            <person name="Martin F.M."/>
        </authorList>
    </citation>
    <scope>NUCLEOTIDE SEQUENCE</scope>
    <source>
        <strain evidence="6">UP504</strain>
    </source>
</reference>
<evidence type="ECO:0000256" key="4">
    <source>
        <dbReference type="SAM" id="MobiDB-lite"/>
    </source>
</evidence>
<name>A0A9P6DX72_9AGAM</name>
<feature type="compositionally biased region" description="Polar residues" evidence="4">
    <location>
        <begin position="576"/>
        <end position="588"/>
    </location>
</feature>
<feature type="compositionally biased region" description="Low complexity" evidence="4">
    <location>
        <begin position="542"/>
        <end position="551"/>
    </location>
</feature>
<protein>
    <recommendedName>
        <fullName evidence="5">B30.2/SPRY domain-containing protein</fullName>
    </recommendedName>
</protein>
<evidence type="ECO:0000256" key="3">
    <source>
        <dbReference type="ARBA" id="ARBA00038149"/>
    </source>
</evidence>
<dbReference type="EMBL" id="MU128926">
    <property type="protein sequence ID" value="KAF9518181.1"/>
    <property type="molecule type" value="Genomic_DNA"/>
</dbReference>
<comment type="similarity">
    <text evidence="3">Belongs to the cclA family.</text>
</comment>
<dbReference type="PANTHER" id="PTHR10598:SF0">
    <property type="entry name" value="SET1_ASH2 HISTONE METHYLTRANSFERASE COMPLEX SUBUNIT ASH2"/>
    <property type="match status" value="1"/>
</dbReference>
<evidence type="ECO:0000256" key="1">
    <source>
        <dbReference type="ARBA" id="ARBA00004123"/>
    </source>
</evidence>
<dbReference type="SMART" id="SM00449">
    <property type="entry name" value="SPRY"/>
    <property type="match status" value="1"/>
</dbReference>
<evidence type="ECO:0000313" key="7">
    <source>
        <dbReference type="Proteomes" id="UP000886523"/>
    </source>
</evidence>
<feature type="region of interest" description="Disordered" evidence="4">
    <location>
        <begin position="499"/>
        <end position="720"/>
    </location>
</feature>
<dbReference type="InterPro" id="IPR003877">
    <property type="entry name" value="SPRY_dom"/>
</dbReference>
<gene>
    <name evidence="6" type="ORF">BS47DRAFT_1338437</name>
</gene>
<feature type="region of interest" description="Disordered" evidence="4">
    <location>
        <begin position="1"/>
        <end position="112"/>
    </location>
</feature>
<feature type="compositionally biased region" description="Basic and acidic residues" evidence="4">
    <location>
        <begin position="804"/>
        <end position="819"/>
    </location>
</feature>
<dbReference type="InterPro" id="IPR001870">
    <property type="entry name" value="B30.2/SPRY"/>
</dbReference>
<dbReference type="GO" id="GO:0000976">
    <property type="term" value="F:transcription cis-regulatory region binding"/>
    <property type="evidence" value="ECO:0007669"/>
    <property type="project" value="TreeGrafter"/>
</dbReference>
<feature type="region of interest" description="Disordered" evidence="4">
    <location>
        <begin position="795"/>
        <end position="819"/>
    </location>
</feature>
<dbReference type="Pfam" id="PF00622">
    <property type="entry name" value="SPRY"/>
    <property type="match status" value="1"/>
</dbReference>
<accession>A0A9P6DX72</accession>
<dbReference type="GO" id="GO:0048188">
    <property type="term" value="C:Set1C/COMPASS complex"/>
    <property type="evidence" value="ECO:0007669"/>
    <property type="project" value="InterPro"/>
</dbReference>
<feature type="compositionally biased region" description="Polar residues" evidence="4">
    <location>
        <begin position="76"/>
        <end position="89"/>
    </location>
</feature>
<dbReference type="InterPro" id="IPR013320">
    <property type="entry name" value="ConA-like_dom_sf"/>
</dbReference>
<feature type="compositionally biased region" description="Pro residues" evidence="4">
    <location>
        <begin position="552"/>
        <end position="563"/>
    </location>
</feature>
<dbReference type="Gene3D" id="2.60.120.920">
    <property type="match status" value="1"/>
</dbReference>
<proteinExistence type="inferred from homology"/>
<dbReference type="AlphaFoldDB" id="A0A9P6DX72"/>
<dbReference type="OrthoDB" id="10266026at2759"/>
<evidence type="ECO:0000259" key="5">
    <source>
        <dbReference type="PROSITE" id="PS50188"/>
    </source>
</evidence>
<comment type="subcellular location">
    <subcellularLocation>
        <location evidence="1">Nucleus</location>
    </subcellularLocation>
</comment>
<keyword evidence="7" id="KW-1185">Reference proteome</keyword>
<dbReference type="PROSITE" id="PS50188">
    <property type="entry name" value="B302_SPRY"/>
    <property type="match status" value="1"/>
</dbReference>
<dbReference type="InterPro" id="IPR043136">
    <property type="entry name" value="B30.2/SPRY_sf"/>
</dbReference>
<dbReference type="PANTHER" id="PTHR10598">
    <property type="entry name" value="SET1/ASH2 HISTONE METHYLTRANSFERASE COMPLEX SUBUNIT ASH2"/>
    <property type="match status" value="1"/>
</dbReference>
<sequence length="819" mass="89728">MDLDRPSDSPGDTEVLPEAPILQPKKRKLATLREHSGSRAASPLAASGLQNEILPSETIPASQRPSNAIARPPTFSPTSEPGYFSTTDVPSGRNYRYIPARTSPTYDPSLPNELPYYRTSESPPTECIRVSWEDRSPFIRVTEDGLGLMGDKGFRSARLNAPIREGKWFFEIAIINGDGPSPNSTGGAGSAHVRLGWARREASLNAPVGLDGYSYGIRDKTGEKITLSRPRPYGRAFATGDIIGLYISLPTRRKADPDDPLDPAHIVPKRMPIQYKGQSYFESSEYLHSKEMIALTETRNPLANDTSISHSPSPAKSSATVKNTPATGPGRGKRPDLKATPVKKPITETLRPLPILENSVISFFVNGEDQGVAFRDIYSYLQLPESKARTKGGRTTVLKERENPFDDGTLGYYPFISLFGNAKVRINAGPEFAHPPPDNYAPGSGDPVVGTTKAWRPLSERYSEYMTELLSIDEEEERQLRAARLAAEQEQKLVVEKEQTRKVKAEDRRKEKERRERKSAAAVQRASVSSPVPEGIDPPPAGADSAPSTQPTVPPPIPPPFPSSQPLLASHHVPPSSVTSIPPASQLSPPGITYPGPQYGRDSTYLTNHYPESHAYPDYNPSRHPQDPWASSGREAPSTTWSSHVMPFSNPSLPRTDWTTPPFQSAMPHPPYANGSWAPDLPSSRPRMDPWVPAPQLSQRSGADPHAHWAGRQHMPSPETFVPARFDVSRTLSDGEMMMMERVRSSDRSGADGGSSSSNVFVTGSEMQVGLRSGSPLISRSISDAEMAMLSHARISASSLHANPQRDREDLDMRDHDGM</sequence>
<feature type="compositionally biased region" description="Polar residues" evidence="4">
    <location>
        <begin position="637"/>
        <end position="663"/>
    </location>
</feature>
<feature type="region of interest" description="Disordered" evidence="4">
    <location>
        <begin position="302"/>
        <end position="344"/>
    </location>
</feature>
<organism evidence="6 7">
    <name type="scientific">Hydnum rufescens UP504</name>
    <dbReference type="NCBI Taxonomy" id="1448309"/>
    <lineage>
        <taxon>Eukaryota</taxon>
        <taxon>Fungi</taxon>
        <taxon>Dikarya</taxon>
        <taxon>Basidiomycota</taxon>
        <taxon>Agaricomycotina</taxon>
        <taxon>Agaricomycetes</taxon>
        <taxon>Cantharellales</taxon>
        <taxon>Hydnaceae</taxon>
        <taxon>Hydnum</taxon>
    </lineage>
</organism>
<evidence type="ECO:0000313" key="6">
    <source>
        <dbReference type="EMBL" id="KAF9518181.1"/>
    </source>
</evidence>
<feature type="domain" description="B30.2/SPRY" evidence="5">
    <location>
        <begin position="107"/>
        <end position="302"/>
    </location>
</feature>
<dbReference type="SUPFAM" id="SSF49899">
    <property type="entry name" value="Concanavalin A-like lectins/glucanases"/>
    <property type="match status" value="1"/>
</dbReference>